<dbReference type="Pfam" id="PF07716">
    <property type="entry name" value="bZIP_2"/>
    <property type="match status" value="1"/>
</dbReference>
<comment type="caution">
    <text evidence="3">The sequence shown here is derived from an EMBL/GenBank/DDBJ whole genome shotgun (WGS) entry which is preliminary data.</text>
</comment>
<name>A0ABQ8G8P5_9PEZI</name>
<protein>
    <recommendedName>
        <fullName evidence="2">BZIP domain-containing protein</fullName>
    </recommendedName>
</protein>
<dbReference type="InterPro" id="IPR004827">
    <property type="entry name" value="bZIP"/>
</dbReference>
<organism evidence="3 4">
    <name type="scientific">Macrophomina phaseolina</name>
    <dbReference type="NCBI Taxonomy" id="35725"/>
    <lineage>
        <taxon>Eukaryota</taxon>
        <taxon>Fungi</taxon>
        <taxon>Dikarya</taxon>
        <taxon>Ascomycota</taxon>
        <taxon>Pezizomycotina</taxon>
        <taxon>Dothideomycetes</taxon>
        <taxon>Dothideomycetes incertae sedis</taxon>
        <taxon>Botryosphaeriales</taxon>
        <taxon>Botryosphaeriaceae</taxon>
        <taxon>Macrophomina</taxon>
    </lineage>
</organism>
<gene>
    <name evidence="3" type="ORF">B0J12DRAFT_665334</name>
</gene>
<proteinExistence type="predicted"/>
<evidence type="ECO:0000313" key="4">
    <source>
        <dbReference type="Proteomes" id="UP000774617"/>
    </source>
</evidence>
<evidence type="ECO:0000259" key="2">
    <source>
        <dbReference type="Pfam" id="PF07716"/>
    </source>
</evidence>
<evidence type="ECO:0000256" key="1">
    <source>
        <dbReference type="SAM" id="MobiDB-lite"/>
    </source>
</evidence>
<reference evidence="3 4" key="1">
    <citation type="journal article" date="2021" name="Nat. Commun.">
        <title>Genetic determinants of endophytism in the Arabidopsis root mycobiome.</title>
        <authorList>
            <person name="Mesny F."/>
            <person name="Miyauchi S."/>
            <person name="Thiergart T."/>
            <person name="Pickel B."/>
            <person name="Atanasova L."/>
            <person name="Karlsson M."/>
            <person name="Huettel B."/>
            <person name="Barry K.W."/>
            <person name="Haridas S."/>
            <person name="Chen C."/>
            <person name="Bauer D."/>
            <person name="Andreopoulos W."/>
            <person name="Pangilinan J."/>
            <person name="LaButti K."/>
            <person name="Riley R."/>
            <person name="Lipzen A."/>
            <person name="Clum A."/>
            <person name="Drula E."/>
            <person name="Henrissat B."/>
            <person name="Kohler A."/>
            <person name="Grigoriev I.V."/>
            <person name="Martin F.M."/>
            <person name="Hacquard S."/>
        </authorList>
    </citation>
    <scope>NUCLEOTIDE SEQUENCE [LARGE SCALE GENOMIC DNA]</scope>
    <source>
        <strain evidence="3 4">MPI-SDFR-AT-0080</strain>
    </source>
</reference>
<feature type="compositionally biased region" description="Basic and acidic residues" evidence="1">
    <location>
        <begin position="14"/>
        <end position="28"/>
    </location>
</feature>
<dbReference type="Proteomes" id="UP000774617">
    <property type="component" value="Unassembled WGS sequence"/>
</dbReference>
<feature type="domain" description="BZIP" evidence="2">
    <location>
        <begin position="24"/>
        <end position="72"/>
    </location>
</feature>
<dbReference type="EMBL" id="JAGTJR010000015">
    <property type="protein sequence ID" value="KAH7048213.1"/>
    <property type="molecule type" value="Genomic_DNA"/>
</dbReference>
<feature type="region of interest" description="Disordered" evidence="1">
    <location>
        <begin position="1"/>
        <end position="51"/>
    </location>
</feature>
<accession>A0ABQ8G8P5</accession>
<dbReference type="SUPFAM" id="SSF57959">
    <property type="entry name" value="Leucine zipper domain"/>
    <property type="match status" value="1"/>
</dbReference>
<evidence type="ECO:0000313" key="3">
    <source>
        <dbReference type="EMBL" id="KAH7048213.1"/>
    </source>
</evidence>
<keyword evidence="4" id="KW-1185">Reference proteome</keyword>
<sequence length="94" mass="10702">MIETLKRQMPRRPPTREEQQRRAAEAERKRRSSSAASARFRARQKHREEALAGRVRELRERADGLGARVQALVEENEALKEELLLAASGRGRGG</sequence>
<dbReference type="InterPro" id="IPR046347">
    <property type="entry name" value="bZIP_sf"/>
</dbReference>